<evidence type="ECO:0000256" key="6">
    <source>
        <dbReference type="ARBA" id="ARBA00022989"/>
    </source>
</evidence>
<comment type="function">
    <text evidence="8">Major component of the acid-resistance (AR) system allowing enteric pathogens to survive the acidic environment in the stomach. Exchanges extracellular arginine for its intracellular decarboxylation product agmatine (Agm) thereby expelling intracellular protons. Probably undergoes several conformational states in order to translocate the substrate across the membrane; keeps the substrate accessible to only 1 side of the membrane at a time by opening and closing 3 membrane-internal gates.</text>
</comment>
<evidence type="ECO:0000256" key="4">
    <source>
        <dbReference type="ARBA" id="ARBA00022475"/>
    </source>
</evidence>
<dbReference type="GO" id="GO:0022857">
    <property type="term" value="F:transmembrane transporter activity"/>
    <property type="evidence" value="ECO:0007669"/>
    <property type="project" value="InterPro"/>
</dbReference>
<evidence type="ECO:0000256" key="9">
    <source>
        <dbReference type="SAM" id="Phobius"/>
    </source>
</evidence>
<feature type="transmembrane region" description="Helical" evidence="9">
    <location>
        <begin position="403"/>
        <end position="421"/>
    </location>
</feature>
<gene>
    <name evidence="10" type="ORF">B0I00_2304</name>
</gene>
<evidence type="ECO:0000256" key="5">
    <source>
        <dbReference type="ARBA" id="ARBA00022692"/>
    </source>
</evidence>
<comment type="subcellular location">
    <subcellularLocation>
        <location evidence="1">Cell membrane</location>
        <topology evidence="1">Multi-pass membrane protein</topology>
    </subcellularLocation>
</comment>
<evidence type="ECO:0000256" key="3">
    <source>
        <dbReference type="ARBA" id="ARBA00021069"/>
    </source>
</evidence>
<evidence type="ECO:0000313" key="11">
    <source>
        <dbReference type="Proteomes" id="UP000232587"/>
    </source>
</evidence>
<dbReference type="InterPro" id="IPR002293">
    <property type="entry name" value="AA/rel_permease1"/>
</dbReference>
<dbReference type="OrthoDB" id="3185104at2"/>
<evidence type="ECO:0000256" key="7">
    <source>
        <dbReference type="ARBA" id="ARBA00023136"/>
    </source>
</evidence>
<accession>A0A2N0H6Z9</accession>
<feature type="transmembrane region" description="Helical" evidence="9">
    <location>
        <begin position="156"/>
        <end position="174"/>
    </location>
</feature>
<name>A0A2N0H6Z9_9SPHN</name>
<keyword evidence="5 9" id="KW-0812">Transmembrane</keyword>
<feature type="transmembrane region" description="Helical" evidence="9">
    <location>
        <begin position="113"/>
        <end position="136"/>
    </location>
</feature>
<feature type="transmembrane region" description="Helical" evidence="9">
    <location>
        <begin position="42"/>
        <end position="62"/>
    </location>
</feature>
<feature type="transmembrane region" description="Helical" evidence="9">
    <location>
        <begin position="268"/>
        <end position="295"/>
    </location>
</feature>
<evidence type="ECO:0000256" key="8">
    <source>
        <dbReference type="ARBA" id="ARBA00045636"/>
    </source>
</evidence>
<comment type="caution">
    <text evidence="10">The sequence shown here is derived from an EMBL/GenBank/DDBJ whole genome shotgun (WGS) entry which is preliminary data.</text>
</comment>
<dbReference type="Proteomes" id="UP000232587">
    <property type="component" value="Unassembled WGS sequence"/>
</dbReference>
<feature type="transmembrane region" description="Helical" evidence="9">
    <location>
        <begin position="379"/>
        <end position="397"/>
    </location>
</feature>
<sequence>MTEATTRQLGFWAVLALVVGNMIGSGIYLLPATLAPLGWNQMLGWLVTIGGALALAVVFARLGARVPLAGGPYAYAQAAFGPLPGFITAWAYWVMTWVGNGAVAVAVVSNLSLLFPVIGGIAGLPALLCLAFIWMLTGINILGVREAGRVQEATTLLKLVPLVALIGLALWLWVTAAPRAPDPGIAVSGSGVAAAVGLTFWGFLGLESATVPADKVADARRTVPRATLLGVALTGLVYLGISGAFALFMPAERAAASPAPVADFLGVYLGPGVAGAVALFAAISAFGTLNGFILLQGEMPRAMAGGGVFPRWFAVESRRGTPLRGHVLSSVLVTGIVLLNYQKGMGKLFEFVASVSLAAGLLAYLMSALAALRLLRDERATLLAALVAAAFTVWAEWGLGLRAIGYGALLVAAGLPVYAMVRSGAASGSAAGRQE</sequence>
<feature type="transmembrane region" description="Helical" evidence="9">
    <location>
        <begin position="226"/>
        <end position="248"/>
    </location>
</feature>
<feature type="transmembrane region" description="Helical" evidence="9">
    <location>
        <begin position="9"/>
        <end position="30"/>
    </location>
</feature>
<dbReference type="GO" id="GO:0005886">
    <property type="term" value="C:plasma membrane"/>
    <property type="evidence" value="ECO:0007669"/>
    <property type="project" value="UniProtKB-SubCell"/>
</dbReference>
<dbReference type="Gene3D" id="1.20.1740.10">
    <property type="entry name" value="Amino acid/polyamine transporter I"/>
    <property type="match status" value="1"/>
</dbReference>
<dbReference type="InterPro" id="IPR050367">
    <property type="entry name" value="APC_superfamily"/>
</dbReference>
<feature type="transmembrane region" description="Helical" evidence="9">
    <location>
        <begin position="348"/>
        <end position="372"/>
    </location>
</feature>
<organism evidence="10 11">
    <name type="scientific">Novosphingobium kunmingense</name>
    <dbReference type="NCBI Taxonomy" id="1211806"/>
    <lineage>
        <taxon>Bacteria</taxon>
        <taxon>Pseudomonadati</taxon>
        <taxon>Pseudomonadota</taxon>
        <taxon>Alphaproteobacteria</taxon>
        <taxon>Sphingomonadales</taxon>
        <taxon>Sphingomonadaceae</taxon>
        <taxon>Novosphingobium</taxon>
    </lineage>
</organism>
<keyword evidence="6 9" id="KW-1133">Transmembrane helix</keyword>
<protein>
    <recommendedName>
        <fullName evidence="3">Arginine/agmatine antiporter</fullName>
    </recommendedName>
</protein>
<reference evidence="10 11" key="1">
    <citation type="submission" date="2017-11" db="EMBL/GenBank/DDBJ databases">
        <title>Genomic Encyclopedia of Type Strains, Phase III (KMG-III): the genomes of soil and plant-associated and newly described type strains.</title>
        <authorList>
            <person name="Whitman W."/>
        </authorList>
    </citation>
    <scope>NUCLEOTIDE SEQUENCE [LARGE SCALE GENOMIC DNA]</scope>
    <source>
        <strain evidence="10 11">CGMCC 1.12274</strain>
    </source>
</reference>
<feature type="transmembrane region" description="Helical" evidence="9">
    <location>
        <begin position="186"/>
        <end position="206"/>
    </location>
</feature>
<proteinExistence type="inferred from homology"/>
<evidence type="ECO:0000256" key="1">
    <source>
        <dbReference type="ARBA" id="ARBA00004651"/>
    </source>
</evidence>
<feature type="transmembrane region" description="Helical" evidence="9">
    <location>
        <begin position="74"/>
        <end position="93"/>
    </location>
</feature>
<dbReference type="PANTHER" id="PTHR42770">
    <property type="entry name" value="AMINO ACID TRANSPORTER-RELATED"/>
    <property type="match status" value="1"/>
</dbReference>
<dbReference type="EMBL" id="PHUF01000004">
    <property type="protein sequence ID" value="PKB14706.1"/>
    <property type="molecule type" value="Genomic_DNA"/>
</dbReference>
<comment type="similarity">
    <text evidence="2">Belongs to the amino acid-polyamine-organocation (APC) superfamily. Basic amino acid/polyamine antiporter (APA) (TC 2.A.3.2) family.</text>
</comment>
<keyword evidence="7 9" id="KW-0472">Membrane</keyword>
<dbReference type="PANTHER" id="PTHR42770:SF18">
    <property type="entry name" value="ARGININE_AGMATINE ANTIPORTER"/>
    <property type="match status" value="1"/>
</dbReference>
<dbReference type="Pfam" id="PF13520">
    <property type="entry name" value="AA_permease_2"/>
    <property type="match status" value="1"/>
</dbReference>
<dbReference type="AlphaFoldDB" id="A0A2N0H6Z9"/>
<dbReference type="PIRSF" id="PIRSF006060">
    <property type="entry name" value="AA_transporter"/>
    <property type="match status" value="1"/>
</dbReference>
<keyword evidence="4" id="KW-1003">Cell membrane</keyword>
<keyword evidence="11" id="KW-1185">Reference proteome</keyword>
<evidence type="ECO:0000256" key="2">
    <source>
        <dbReference type="ARBA" id="ARBA00008220"/>
    </source>
</evidence>
<evidence type="ECO:0000313" key="10">
    <source>
        <dbReference type="EMBL" id="PKB14706.1"/>
    </source>
</evidence>
<dbReference type="RefSeq" id="WP_100867507.1">
    <property type="nucleotide sequence ID" value="NZ_PHUF01000004.1"/>
</dbReference>